<gene>
    <name evidence="13" type="ORF">KGF57_001809</name>
</gene>
<evidence type="ECO:0000256" key="3">
    <source>
        <dbReference type="ARBA" id="ARBA00022475"/>
    </source>
</evidence>
<feature type="transmembrane region" description="Helical" evidence="11">
    <location>
        <begin position="755"/>
        <end position="784"/>
    </location>
</feature>
<evidence type="ECO:0000256" key="10">
    <source>
        <dbReference type="SAM" id="MobiDB-lite"/>
    </source>
</evidence>
<evidence type="ECO:0000256" key="11">
    <source>
        <dbReference type="SAM" id="Phobius"/>
    </source>
</evidence>
<dbReference type="Pfam" id="PF08407">
    <property type="entry name" value="Chitin_synth_1N"/>
    <property type="match status" value="1"/>
</dbReference>
<dbReference type="InterPro" id="IPR004835">
    <property type="entry name" value="Chitin_synth"/>
</dbReference>
<dbReference type="PANTHER" id="PTHR22914">
    <property type="entry name" value="CHITIN SYNTHASE"/>
    <property type="match status" value="1"/>
</dbReference>
<dbReference type="Proteomes" id="UP001204833">
    <property type="component" value="Unassembled WGS sequence"/>
</dbReference>
<evidence type="ECO:0000256" key="5">
    <source>
        <dbReference type="ARBA" id="ARBA00022679"/>
    </source>
</evidence>
<feature type="region of interest" description="Disordered" evidence="10">
    <location>
        <begin position="1"/>
        <end position="64"/>
    </location>
</feature>
<dbReference type="GO" id="GO:0030428">
    <property type="term" value="C:cell septum"/>
    <property type="evidence" value="ECO:0007669"/>
    <property type="project" value="TreeGrafter"/>
</dbReference>
<dbReference type="GeneID" id="76149868"/>
<accession>A0AAD5FZC3</accession>
<evidence type="ECO:0000256" key="7">
    <source>
        <dbReference type="ARBA" id="ARBA00022989"/>
    </source>
</evidence>
<feature type="compositionally biased region" description="Acidic residues" evidence="10">
    <location>
        <begin position="9"/>
        <end position="18"/>
    </location>
</feature>
<feature type="transmembrane region" description="Helical" evidence="11">
    <location>
        <begin position="977"/>
        <end position="1002"/>
    </location>
</feature>
<dbReference type="PANTHER" id="PTHR22914:SF9">
    <property type="entry name" value="CHITIN SYNTHASE 1"/>
    <property type="match status" value="1"/>
</dbReference>
<comment type="subcellular location">
    <subcellularLocation>
        <location evidence="1">Cell membrane</location>
        <topology evidence="1">Multi-pass membrane protein</topology>
    </subcellularLocation>
</comment>
<proteinExistence type="predicted"/>
<dbReference type="SUPFAM" id="SSF53448">
    <property type="entry name" value="Nucleotide-diphospho-sugar transferases"/>
    <property type="match status" value="1"/>
</dbReference>
<dbReference type="EC" id="2.4.1.16" evidence="2"/>
<feature type="transmembrane region" description="Helical" evidence="11">
    <location>
        <begin position="929"/>
        <end position="957"/>
    </location>
</feature>
<sequence length="1026" mass="116568">MSHNPFDYPSDDDLFDDVDTVHPSHPVTEQNQAGDVFSHTARKPSLSEGSSASATNSAHGYRYPTTSSLGTVANDYSYNEKFVSPVNNEEYEYNPPRRGKTVSFNNDLKYPPLAYNPGLDNQFYENYTDFGTTDHDHLVYNMNYPAPFSTGEDYLINPLVDAEYEDDEDFDMYGVGDDDSLFSGDSAGDLLRRNTTLNRGGRLGNSIRKTKSRGSTITFDVDNDDDDDDDVFNEKGNNLKYTRTIKKARLINGNYVIDAPAPKALLDTYCKKVDDTGREMSFLRYTAATCGPSNYVKFKYNLRQALYEPRRETEIMVCITMYNEDEILLAKTLKGIFENIEDLRKRSDPVWGDDSWKKVVVCIVTDGRIHLNKRTQILLTALGVYQDGYAKSKINDKPVKAHIYEYTSTVGIDTINDHVHLTPNSMPVQFLFCLKEKNARKINSHRWCFQAFAPILNPKVVMLLDCGTKPSKNAFYYLWRAFKDPNVAGACGEMRASLGAGKRLLANPLVAAQNFEYKISNILDKPMESVFGFISVLPGAFSAYRYEALLNVNGKGPLEKYFKGEYSNLNSQVNDPDDDEKEIKERNFQEAGIFTSNMYLAEDRILCFELVAKRNHKYMLRYVKEAKAETDVPESIDEFILQRRRWLNGSLFAAAYAVFHWTKLWRSQHSLLRKLFLQLEFYYQVLTLLVSWFSLASFFLVFRILTANLGASDVHFETGKYLAIIFLWIYVASIVCTFVLAFGNTPRGTRKFYLVIAYLFAIMMAYLIFSAIFLAVHTAQAIISDHKTDFTASMVFTNSKFRDLVVSVVSTYTLYFVGAFIYGEPSFMFTSFAQYVLLSPTYVNVLNIYSFCNIHDVSWGTKGVERAKDLGSAKSMGEDKESILLIAPDTSEGLNDSYMDKVELLRSLPPPEVDAVVQSRSIKDDSYYAFVRTITVLIWMFTNAILILVVLDAGGIGLLANKSSTNDDGSISGNSEVFLTIILWIVAGMAAFRFCGAVMYLISKEFRPLKWKWRAMREKKRMNEQV</sequence>
<comment type="caution">
    <text evidence="13">The sequence shown here is derived from an EMBL/GenBank/DDBJ whole genome shotgun (WGS) entry which is preliminary data.</text>
</comment>
<name>A0AAD5FZC3_9ASCO</name>
<keyword evidence="4" id="KW-0328">Glycosyltransferase</keyword>
<reference evidence="13 14" key="1">
    <citation type="journal article" date="2022" name="DNA Res.">
        <title>Genome analysis of five recently described species of the CUG-Ser clade uncovers Candida theae as a new hybrid lineage with pathogenic potential in the Candida parapsilosis species complex.</title>
        <authorList>
            <person name="Mixao V."/>
            <person name="Del Olmo V."/>
            <person name="Hegedusova E."/>
            <person name="Saus E."/>
            <person name="Pryszcz L."/>
            <person name="Cillingova A."/>
            <person name="Nosek J."/>
            <person name="Gabaldon T."/>
        </authorList>
    </citation>
    <scope>NUCLEOTIDE SEQUENCE [LARGE SCALE GENOMIC DNA]</scope>
    <source>
        <strain evidence="13 14">CBS 12239</strain>
    </source>
</reference>
<feature type="transmembrane region" description="Helical" evidence="11">
    <location>
        <begin position="681"/>
        <end position="701"/>
    </location>
</feature>
<evidence type="ECO:0000256" key="9">
    <source>
        <dbReference type="ARBA" id="ARBA00023316"/>
    </source>
</evidence>
<dbReference type="AlphaFoldDB" id="A0AAD5FZC3"/>
<dbReference type="Pfam" id="PF01644">
    <property type="entry name" value="Chitin_synth_1"/>
    <property type="match status" value="1"/>
</dbReference>
<keyword evidence="8 11" id="KW-0472">Membrane</keyword>
<feature type="domain" description="Chitin synthase N-terminal" evidence="12">
    <location>
        <begin position="243"/>
        <end position="314"/>
    </location>
</feature>
<evidence type="ECO:0000256" key="1">
    <source>
        <dbReference type="ARBA" id="ARBA00004651"/>
    </source>
</evidence>
<feature type="compositionally biased region" description="Polar residues" evidence="10">
    <location>
        <begin position="47"/>
        <end position="64"/>
    </location>
</feature>
<dbReference type="GO" id="GO:0005886">
    <property type="term" value="C:plasma membrane"/>
    <property type="evidence" value="ECO:0007669"/>
    <property type="project" value="UniProtKB-SubCell"/>
</dbReference>
<keyword evidence="6 11" id="KW-0812">Transmembrane</keyword>
<dbReference type="RefSeq" id="XP_051609689.1">
    <property type="nucleotide sequence ID" value="XM_051751054.1"/>
</dbReference>
<keyword evidence="5" id="KW-0808">Transferase</keyword>
<evidence type="ECO:0000256" key="6">
    <source>
        <dbReference type="ARBA" id="ARBA00022692"/>
    </source>
</evidence>
<evidence type="ECO:0000256" key="2">
    <source>
        <dbReference type="ARBA" id="ARBA00012543"/>
    </source>
</evidence>
<feature type="transmembrane region" description="Helical" evidence="11">
    <location>
        <begin position="804"/>
        <end position="822"/>
    </location>
</feature>
<dbReference type="InterPro" id="IPR013616">
    <property type="entry name" value="Chitin_synth_N"/>
</dbReference>
<evidence type="ECO:0000259" key="12">
    <source>
        <dbReference type="Pfam" id="PF08407"/>
    </source>
</evidence>
<feature type="transmembrane region" description="Helical" evidence="11">
    <location>
        <begin position="721"/>
        <end position="743"/>
    </location>
</feature>
<protein>
    <recommendedName>
        <fullName evidence="2">chitin synthase</fullName>
        <ecNumber evidence="2">2.4.1.16</ecNumber>
    </recommendedName>
</protein>
<keyword evidence="9" id="KW-0961">Cell wall biogenesis/degradation</keyword>
<keyword evidence="14" id="KW-1185">Reference proteome</keyword>
<dbReference type="CDD" id="cd04190">
    <property type="entry name" value="Chitin_synth_C"/>
    <property type="match status" value="1"/>
</dbReference>
<dbReference type="GO" id="GO:0006031">
    <property type="term" value="P:chitin biosynthetic process"/>
    <property type="evidence" value="ECO:0007669"/>
    <property type="project" value="TreeGrafter"/>
</dbReference>
<evidence type="ECO:0000313" key="14">
    <source>
        <dbReference type="Proteomes" id="UP001204833"/>
    </source>
</evidence>
<dbReference type="GO" id="GO:0071555">
    <property type="term" value="P:cell wall organization"/>
    <property type="evidence" value="ECO:0007669"/>
    <property type="project" value="UniProtKB-KW"/>
</dbReference>
<evidence type="ECO:0000256" key="8">
    <source>
        <dbReference type="ARBA" id="ARBA00023136"/>
    </source>
</evidence>
<keyword evidence="7 11" id="KW-1133">Transmembrane helix</keyword>
<organism evidence="13 14">
    <name type="scientific">Candida theae</name>
    <dbReference type="NCBI Taxonomy" id="1198502"/>
    <lineage>
        <taxon>Eukaryota</taxon>
        <taxon>Fungi</taxon>
        <taxon>Dikarya</taxon>
        <taxon>Ascomycota</taxon>
        <taxon>Saccharomycotina</taxon>
        <taxon>Pichiomycetes</taxon>
        <taxon>Debaryomycetaceae</taxon>
        <taxon>Candida/Lodderomyces clade</taxon>
        <taxon>Candida</taxon>
    </lineage>
</organism>
<keyword evidence="3" id="KW-1003">Cell membrane</keyword>
<dbReference type="EMBL" id="JAIHNG010000082">
    <property type="protein sequence ID" value="KAI5961049.1"/>
    <property type="molecule type" value="Genomic_DNA"/>
</dbReference>
<evidence type="ECO:0000256" key="4">
    <source>
        <dbReference type="ARBA" id="ARBA00022676"/>
    </source>
</evidence>
<dbReference type="GO" id="GO:0004100">
    <property type="term" value="F:chitin synthase activity"/>
    <property type="evidence" value="ECO:0007669"/>
    <property type="project" value="UniProtKB-EC"/>
</dbReference>
<dbReference type="InterPro" id="IPR029044">
    <property type="entry name" value="Nucleotide-diphossugar_trans"/>
</dbReference>
<evidence type="ECO:0000313" key="13">
    <source>
        <dbReference type="EMBL" id="KAI5961049.1"/>
    </source>
</evidence>